<protein>
    <recommendedName>
        <fullName evidence="8">Glutamate--cysteine ligase</fullName>
        <ecNumber evidence="8">6.3.2.2</ecNumber>
    </recommendedName>
    <alternativeName>
        <fullName evidence="8">Gamma-ECS</fullName>
        <shortName evidence="8">GCS</shortName>
    </alternativeName>
    <alternativeName>
        <fullName evidence="8">Gamma-glutamylcysteine synthetase</fullName>
    </alternativeName>
</protein>
<dbReference type="PANTHER" id="PTHR38761:SF1">
    <property type="entry name" value="GLUTAMATE--CYSTEINE LIGASE"/>
    <property type="match status" value="1"/>
</dbReference>
<dbReference type="GO" id="GO:0046872">
    <property type="term" value="F:metal ion binding"/>
    <property type="evidence" value="ECO:0007669"/>
    <property type="project" value="TreeGrafter"/>
</dbReference>
<dbReference type="RefSeq" id="WP_046152411.1">
    <property type="nucleotide sequence ID" value="NZ_CADFGU010000008.1"/>
</dbReference>
<dbReference type="AlphaFoldDB" id="A0A0F5K4I3"/>
<dbReference type="NCBIfam" id="TIGR01434">
    <property type="entry name" value="glu_cys_ligase"/>
    <property type="match status" value="1"/>
</dbReference>
<dbReference type="PANTHER" id="PTHR38761">
    <property type="entry name" value="GLUTAMATE--CYSTEINE LIGASE"/>
    <property type="match status" value="1"/>
</dbReference>
<accession>A0A0F5K4I3</accession>
<dbReference type="InterPro" id="IPR007370">
    <property type="entry name" value="Glu_cys_ligase"/>
</dbReference>
<comment type="pathway">
    <text evidence="1 8 9">Sulfur metabolism; glutathione biosynthesis; glutathione from L-cysteine and L-glutamate: step 1/2.</text>
</comment>
<keyword evidence="5 8" id="KW-0547">Nucleotide-binding</keyword>
<evidence type="ECO:0000256" key="3">
    <source>
        <dbReference type="ARBA" id="ARBA00022598"/>
    </source>
</evidence>
<dbReference type="OrthoDB" id="9803907at2"/>
<dbReference type="EC" id="6.3.2.2" evidence="8"/>
<dbReference type="InterPro" id="IPR006334">
    <property type="entry name" value="Glut_cys_ligase"/>
</dbReference>
<evidence type="ECO:0000259" key="10">
    <source>
        <dbReference type="Pfam" id="PF04262"/>
    </source>
</evidence>
<dbReference type="GO" id="GO:0005524">
    <property type="term" value="F:ATP binding"/>
    <property type="evidence" value="ECO:0007669"/>
    <property type="project" value="UniProtKB-KW"/>
</dbReference>
<name>A0A0F5K4I3_9BURK</name>
<evidence type="ECO:0000256" key="2">
    <source>
        <dbReference type="ARBA" id="ARBA00008772"/>
    </source>
</evidence>
<evidence type="ECO:0000256" key="4">
    <source>
        <dbReference type="ARBA" id="ARBA00022684"/>
    </source>
</evidence>
<dbReference type="SUPFAM" id="SSF55931">
    <property type="entry name" value="Glutamine synthetase/guanido kinase"/>
    <property type="match status" value="1"/>
</dbReference>
<dbReference type="Gene3D" id="3.30.590.20">
    <property type="match status" value="1"/>
</dbReference>
<evidence type="ECO:0000256" key="5">
    <source>
        <dbReference type="ARBA" id="ARBA00022741"/>
    </source>
</evidence>
<dbReference type="GO" id="GO:0005829">
    <property type="term" value="C:cytosol"/>
    <property type="evidence" value="ECO:0007669"/>
    <property type="project" value="TreeGrafter"/>
</dbReference>
<sequence length="544" mass="59723">MNKSTSDYSQRLAVLQDAARSGLLATGGRGIEKESLRVRADGTLSRTPHPSALGAALTHPEVTTDYSEALLEFITPPDADPVNALSRLHTLHAFVHQRLGGELLWDLSMPGVLPRDADIPIADYGRSNQGRFKHVYRQGLAVRYGRAMQCIAGIHYNFSLPDALWAPLVGVADNAAPPHDTQSEGYIRLMRNYRRFSWLLLYLFGASPTLDRSFFAERINQQTLAVDKGTYPGGLALLDEQTLYLPYATSLRMSDLGYHNEAMRERRPDFVSLARYVQGLEDAIAAPYAPYAAIGTHRDGKWIQLNTNLLQIENELYATVRPKRVGAEGERVVHALSRAGIQYIEIRCLDLNPYDPIGIDESTTRFLDAFLVMCALEDSPDDEALQREADANFLAVARDGRRPGKQLQRSGETVTLQGWAEALLDQIGVTAALLDDAGQHRGGLSHVAALQRQRQILASPETLPSARVLDAVRTAGSYAAFGLRQSQAHAALFMNVPLDAACAAALDALALASIEKQQHIEAADDIDFDTFVHRFGKTLNVTAG</sequence>
<evidence type="ECO:0000256" key="7">
    <source>
        <dbReference type="ARBA" id="ARBA00048819"/>
    </source>
</evidence>
<evidence type="ECO:0000256" key="8">
    <source>
        <dbReference type="HAMAP-Rule" id="MF_00578"/>
    </source>
</evidence>
<keyword evidence="6 8" id="KW-0067">ATP-binding</keyword>
<keyword evidence="12" id="KW-1185">Reference proteome</keyword>
<comment type="similarity">
    <text evidence="2 8">Belongs to the glutamate--cysteine ligase type 1 family. Type 1 subfamily.</text>
</comment>
<dbReference type="UniPathway" id="UPA00142">
    <property type="reaction ID" value="UER00209"/>
</dbReference>
<dbReference type="PATRIC" id="fig|28092.6.peg.1437"/>
<evidence type="ECO:0000313" key="12">
    <source>
        <dbReference type="Proteomes" id="UP000033618"/>
    </source>
</evidence>
<dbReference type="InterPro" id="IPR014746">
    <property type="entry name" value="Gln_synth/guanido_kin_cat_dom"/>
</dbReference>
<keyword evidence="3 8" id="KW-0436">Ligase</keyword>
<dbReference type="STRING" id="28092.WM40_06045"/>
<organism evidence="11 12">
    <name type="scientific">Robbsia andropogonis</name>
    <dbReference type="NCBI Taxonomy" id="28092"/>
    <lineage>
        <taxon>Bacteria</taxon>
        <taxon>Pseudomonadati</taxon>
        <taxon>Pseudomonadota</taxon>
        <taxon>Betaproteobacteria</taxon>
        <taxon>Burkholderiales</taxon>
        <taxon>Burkholderiaceae</taxon>
        <taxon>Robbsia</taxon>
    </lineage>
</organism>
<gene>
    <name evidence="8" type="primary">gshA</name>
    <name evidence="11" type="ORF">WM40_06045</name>
</gene>
<keyword evidence="4 8" id="KW-0317">Glutathione biosynthesis</keyword>
<dbReference type="GO" id="GO:0004357">
    <property type="term" value="F:glutamate-cysteine ligase activity"/>
    <property type="evidence" value="ECO:0007669"/>
    <property type="project" value="UniProtKB-UniRule"/>
</dbReference>
<reference evidence="11 12" key="1">
    <citation type="submission" date="2015-03" db="EMBL/GenBank/DDBJ databases">
        <title>Draft Genome Sequence of Burkholderia andropogonis type strain ICMP2807, isolated from Sorghum bicolor.</title>
        <authorList>
            <person name="Lopes-Santos L."/>
            <person name="Castro D.B."/>
            <person name="Ottoboni L.M."/>
            <person name="Park D."/>
            <person name="Weirc B.S."/>
            <person name="Destefano S.A."/>
        </authorList>
    </citation>
    <scope>NUCLEOTIDE SEQUENCE [LARGE SCALE GENOMIC DNA]</scope>
    <source>
        <strain evidence="11 12">ICMP2807</strain>
    </source>
</reference>
<evidence type="ECO:0000313" key="11">
    <source>
        <dbReference type="EMBL" id="KKB64452.1"/>
    </source>
</evidence>
<dbReference type="Proteomes" id="UP000033618">
    <property type="component" value="Unassembled WGS sequence"/>
</dbReference>
<comment type="caution">
    <text evidence="11">The sequence shown here is derived from an EMBL/GenBank/DDBJ whole genome shotgun (WGS) entry which is preliminary data.</text>
</comment>
<dbReference type="EMBL" id="LAQU01000004">
    <property type="protein sequence ID" value="KKB64452.1"/>
    <property type="molecule type" value="Genomic_DNA"/>
</dbReference>
<evidence type="ECO:0000256" key="9">
    <source>
        <dbReference type="RuleBase" id="RU004391"/>
    </source>
</evidence>
<evidence type="ECO:0000256" key="1">
    <source>
        <dbReference type="ARBA" id="ARBA00005006"/>
    </source>
</evidence>
<feature type="domain" description="Glutamate--cysteine ligase" evidence="10">
    <location>
        <begin position="12"/>
        <end position="393"/>
    </location>
</feature>
<dbReference type="Pfam" id="PF04262">
    <property type="entry name" value="Glu_cys_ligase"/>
    <property type="match status" value="1"/>
</dbReference>
<dbReference type="HAMAP" id="MF_00578">
    <property type="entry name" value="Glu_cys_ligase"/>
    <property type="match status" value="1"/>
</dbReference>
<comment type="catalytic activity">
    <reaction evidence="7 8 9">
        <text>L-cysteine + L-glutamate + ATP = gamma-L-glutamyl-L-cysteine + ADP + phosphate + H(+)</text>
        <dbReference type="Rhea" id="RHEA:13285"/>
        <dbReference type="ChEBI" id="CHEBI:15378"/>
        <dbReference type="ChEBI" id="CHEBI:29985"/>
        <dbReference type="ChEBI" id="CHEBI:30616"/>
        <dbReference type="ChEBI" id="CHEBI:35235"/>
        <dbReference type="ChEBI" id="CHEBI:43474"/>
        <dbReference type="ChEBI" id="CHEBI:58173"/>
        <dbReference type="ChEBI" id="CHEBI:456216"/>
        <dbReference type="EC" id="6.3.2.2"/>
    </reaction>
</comment>
<evidence type="ECO:0000256" key="6">
    <source>
        <dbReference type="ARBA" id="ARBA00022840"/>
    </source>
</evidence>
<dbReference type="GO" id="GO:0006750">
    <property type="term" value="P:glutathione biosynthetic process"/>
    <property type="evidence" value="ECO:0007669"/>
    <property type="project" value="UniProtKB-UniRule"/>
</dbReference>
<proteinExistence type="inferred from homology"/>